<dbReference type="InterPro" id="IPR012334">
    <property type="entry name" value="Pectin_lyas_fold"/>
</dbReference>
<dbReference type="InterPro" id="IPR050557">
    <property type="entry name" value="RTX_toxin/Mannuronan_C5-epim"/>
</dbReference>
<dbReference type="EMBL" id="JACHWB010000002">
    <property type="protein sequence ID" value="MBB3018480.1"/>
    <property type="molecule type" value="Genomic_DNA"/>
</dbReference>
<dbReference type="InterPro" id="IPR018511">
    <property type="entry name" value="Hemolysin-typ_Ca-bd_CS"/>
</dbReference>
<protein>
    <submittedName>
        <fullName evidence="5">Ca2+-binding RTX toxin-like protein</fullName>
    </submittedName>
</protein>
<evidence type="ECO:0000313" key="6">
    <source>
        <dbReference type="Proteomes" id="UP000532010"/>
    </source>
</evidence>
<name>A0A7W4VKM5_9HYPH</name>
<comment type="function">
    <text evidence="1">Converts beta-D-mannuronic acid (M) to alpha-L-guluronic acid (G), producing a polymer with gel-forming capacity, required for the formation of the cyst coat.</text>
</comment>
<dbReference type="InterPro" id="IPR006626">
    <property type="entry name" value="PbH1"/>
</dbReference>
<dbReference type="Gene3D" id="2.150.10.10">
    <property type="entry name" value="Serralysin-like metalloprotease, C-terminal"/>
    <property type="match status" value="6"/>
</dbReference>
<evidence type="ECO:0000256" key="2">
    <source>
        <dbReference type="ARBA" id="ARBA00004613"/>
    </source>
</evidence>
<dbReference type="Pfam" id="PF00353">
    <property type="entry name" value="HemolysinCabind"/>
    <property type="match status" value="7"/>
</dbReference>
<evidence type="ECO:0000256" key="3">
    <source>
        <dbReference type="ARBA" id="ARBA00022525"/>
    </source>
</evidence>
<dbReference type="InterPro" id="IPR039448">
    <property type="entry name" value="Beta_helix"/>
</dbReference>
<organism evidence="5 6">
    <name type="scientific">Microvirga lupini</name>
    <dbReference type="NCBI Taxonomy" id="420324"/>
    <lineage>
        <taxon>Bacteria</taxon>
        <taxon>Pseudomonadati</taxon>
        <taxon>Pseudomonadota</taxon>
        <taxon>Alphaproteobacteria</taxon>
        <taxon>Hyphomicrobiales</taxon>
        <taxon>Methylobacteriaceae</taxon>
        <taxon>Microvirga</taxon>
    </lineage>
</organism>
<dbReference type="InterPro" id="IPR001343">
    <property type="entry name" value="Hemolysn_Ca-bd"/>
</dbReference>
<dbReference type="SUPFAM" id="SSF51120">
    <property type="entry name" value="beta-Roll"/>
    <property type="match status" value="4"/>
</dbReference>
<dbReference type="PANTHER" id="PTHR38340">
    <property type="entry name" value="S-LAYER PROTEIN"/>
    <property type="match status" value="1"/>
</dbReference>
<dbReference type="Gene3D" id="2.160.20.10">
    <property type="entry name" value="Single-stranded right-handed beta-helix, Pectin lyase-like"/>
    <property type="match status" value="1"/>
</dbReference>
<feature type="domain" description="Right handed beta helix" evidence="4">
    <location>
        <begin position="110"/>
        <end position="245"/>
    </location>
</feature>
<comment type="subcellular location">
    <subcellularLocation>
        <location evidence="2">Secreted</location>
    </subcellularLocation>
</comment>
<dbReference type="AlphaFoldDB" id="A0A7W4VKM5"/>
<dbReference type="RefSeq" id="WP_183448781.1">
    <property type="nucleotide sequence ID" value="NZ_JACHWB010000002.1"/>
</dbReference>
<dbReference type="SMART" id="SM00710">
    <property type="entry name" value="PbH1"/>
    <property type="match status" value="9"/>
</dbReference>
<dbReference type="PRINTS" id="PR00313">
    <property type="entry name" value="CABNDNGRPT"/>
</dbReference>
<dbReference type="Pfam" id="PF13229">
    <property type="entry name" value="Beta_helix"/>
    <property type="match status" value="1"/>
</dbReference>
<dbReference type="InterPro" id="IPR011050">
    <property type="entry name" value="Pectin_lyase_fold/virulence"/>
</dbReference>
<dbReference type="Proteomes" id="UP000532010">
    <property type="component" value="Unassembled WGS sequence"/>
</dbReference>
<evidence type="ECO:0000259" key="4">
    <source>
        <dbReference type="Pfam" id="PF13229"/>
    </source>
</evidence>
<gene>
    <name evidence="5" type="ORF">FHR70_001534</name>
</gene>
<evidence type="ECO:0000256" key="1">
    <source>
        <dbReference type="ARBA" id="ARBA00002822"/>
    </source>
</evidence>
<sequence>MAFITVEGPSTNPNEELAAAENVAKIKDAIAKANAEYLKNPQGGQVEVQLGAGTWVVTGDRTNASNGAIELLSGVKLSGSGDHQTIIKLENNYDAKINGIVRTDTVSVENVTITNLVIDGNRENNLGEQAGFICGIKEDGSGRKQSNITLDNIEVKNCTGYGINPHEITYNFTVTNSVAHNNGKDGFVADGVVGGVYSGNESYNNGRHGFNIQNASSNIILENNTAYDNGWGSTGGAGIVIQRGDIQRGNEAEIAHVTNVQIIGGEYYGNTREGILVKLSDAVTISGANVYENMRYGVRIEGSVNTALTDSFISNNSQEAIKKYDEVQIDLRSDYPDGNPDNDPSTNPLKNYYSTGTKILNNVINPEDARYAIREEPANIAAGPTGTEITGNVTSGTATDNADTLTGSAGIDTMAGLKGDDTYYVNKTDDVVTEKPDEGIDHVFASAKYTLGANVENLTLTGIAAINGYGNELDNVLTGNSAGNTLEGRDGADALLGGGGNDTLKGGTGNDSLDGGTGADSMVGGTGNDLYIVDNVGDFINEDVGGGYDRIFSSVTYTIADEAEELTLTGTADIAAYGDAVANILNGNAGNNILDGRGGADTMKGGLGNDTYYVDRAQDIVLEAAGEGIDTIISSVSIIASNPLAANVENLWLAGVATEGAGNQLNNLIVGNSANNKLYGYGGNDTLRGGDGNDLLDGGAGNNTLDGGAGNDTLNGSLGSADVAIYAGDRASYKITGTLANRSVSGSSEGTDTLLNIETLQFKDGMLVGDTWVANVVAPPPPPVNTGNQVVTRNGSIRSETLNGRDNIDDIINGKGGNDTINGRAGNDKLYGDIGNDKIYGGSGDDKVYGGSGNDYVHGGSGNDYANGGLGNDRVYGSLGNDRVYGGSGHDTVDGGSGNDRVYGDVGNDRLYGGTGDDVVNGGAGNDRLYGGAGSDAFVFNSKLGTASTDRKVNFDTVVDFNVRYDSFMLDNAVFKKLGSGTAANPTQLDKEFFVIGTKARERDDYLIYNKKTGVLSYDADGSGSKEAVEFAQLSKNLKLTYKDFFVI</sequence>
<keyword evidence="6" id="KW-1185">Reference proteome</keyword>
<comment type="caution">
    <text evidence="5">The sequence shown here is derived from an EMBL/GenBank/DDBJ whole genome shotgun (WGS) entry which is preliminary data.</text>
</comment>
<evidence type="ECO:0000313" key="5">
    <source>
        <dbReference type="EMBL" id="MBB3018480.1"/>
    </source>
</evidence>
<dbReference type="SUPFAM" id="SSF51126">
    <property type="entry name" value="Pectin lyase-like"/>
    <property type="match status" value="2"/>
</dbReference>
<proteinExistence type="predicted"/>
<keyword evidence="3" id="KW-0964">Secreted</keyword>
<dbReference type="GO" id="GO:0005509">
    <property type="term" value="F:calcium ion binding"/>
    <property type="evidence" value="ECO:0007669"/>
    <property type="project" value="InterPro"/>
</dbReference>
<reference evidence="5 6" key="1">
    <citation type="submission" date="2020-08" db="EMBL/GenBank/DDBJ databases">
        <title>The Agave Microbiome: Exploring the role of microbial communities in plant adaptations to desert environments.</title>
        <authorList>
            <person name="Partida-Martinez L.P."/>
        </authorList>
    </citation>
    <scope>NUCLEOTIDE SEQUENCE [LARGE SCALE GENOMIC DNA]</scope>
    <source>
        <strain evidence="5 6">AT3.9</strain>
    </source>
</reference>
<accession>A0A7W4VKM5</accession>
<dbReference type="PANTHER" id="PTHR38340:SF1">
    <property type="entry name" value="S-LAYER PROTEIN"/>
    <property type="match status" value="1"/>
</dbReference>
<dbReference type="InterPro" id="IPR011049">
    <property type="entry name" value="Serralysin-like_metalloprot_C"/>
</dbReference>
<dbReference type="GO" id="GO:0005576">
    <property type="term" value="C:extracellular region"/>
    <property type="evidence" value="ECO:0007669"/>
    <property type="project" value="UniProtKB-SubCell"/>
</dbReference>
<dbReference type="PROSITE" id="PS00330">
    <property type="entry name" value="HEMOLYSIN_CALCIUM"/>
    <property type="match status" value="2"/>
</dbReference>